<comment type="caution">
    <text evidence="4">The sequence shown here is derived from an EMBL/GenBank/DDBJ whole genome shotgun (WGS) entry which is preliminary data.</text>
</comment>
<dbReference type="RefSeq" id="WP_227890010.1">
    <property type="nucleotide sequence ID" value="NZ_JAJFZQ010000003.1"/>
</dbReference>
<dbReference type="PANTHER" id="PTHR21089">
    <property type="entry name" value="SHIKIMATE DEHYDROGENASE"/>
    <property type="match status" value="1"/>
</dbReference>
<dbReference type="Gene3D" id="3.40.50.10860">
    <property type="entry name" value="Leucine Dehydrogenase, chain A, domain 1"/>
    <property type="match status" value="1"/>
</dbReference>
<dbReference type="SUPFAM" id="SSF51735">
    <property type="entry name" value="NAD(P)-binding Rossmann-fold domains"/>
    <property type="match status" value="1"/>
</dbReference>
<proteinExistence type="predicted"/>
<sequence length="296" mass="30781">MTETARRAAVLGHPIGHSKSPLLHRAAYEYLGFNCAYDALDVPEENAAAFAAALRDPDPAERQWAGLSVTMPLKAALLPAMDRLTEMAAALRVLNTVTFEYTDAGVVLTGHNTDVAGIVRALRHAGSRTDPRIAVLGAGGTACAAVAAAGMLDAAAVDVYARGFRAAADGTVAVQAAGSRTGTSVALHPWEEAAAACATADVVISTLPPRAADPLAESLAAAAVDRTGAVLLDVAYDPWPSRIAQEWSEAGGRIVPGLEMLLYQAVEQVRLFAGNKFRDEAAVINVMCDAVGAPRR</sequence>
<comment type="pathway">
    <text evidence="1">Metabolic intermediate biosynthesis; chorismate biosynthesis; chorismate from D-erythrose 4-phosphate and phosphoenolpyruvate: step 4/7.</text>
</comment>
<gene>
    <name evidence="4" type="ORF">LJ752_03825</name>
</gene>
<dbReference type="PANTHER" id="PTHR21089:SF1">
    <property type="entry name" value="BIFUNCTIONAL 3-DEHYDROQUINATE DEHYDRATASE_SHIKIMATE DEHYDROGENASE, CHLOROPLASTIC"/>
    <property type="match status" value="1"/>
</dbReference>
<reference evidence="4" key="1">
    <citation type="submission" date="2021-10" db="EMBL/GenBank/DDBJ databases">
        <title>Novel species in genus Arthrobacter.</title>
        <authorList>
            <person name="Liu Y."/>
        </authorList>
    </citation>
    <scope>NUCLEOTIDE SEQUENCE</scope>
    <source>
        <strain evidence="4">Zg-Y786</strain>
    </source>
</reference>
<protein>
    <submittedName>
        <fullName evidence="4">Shikimate dehydrogenase</fullName>
    </submittedName>
</protein>
<organism evidence="4 5">
    <name type="scientific">Arthrobacter gengyunqii</name>
    <dbReference type="NCBI Taxonomy" id="2886940"/>
    <lineage>
        <taxon>Bacteria</taxon>
        <taxon>Bacillati</taxon>
        <taxon>Actinomycetota</taxon>
        <taxon>Actinomycetes</taxon>
        <taxon>Micrococcales</taxon>
        <taxon>Micrococcaceae</taxon>
        <taxon>Arthrobacter</taxon>
    </lineage>
</organism>
<dbReference type="SUPFAM" id="SSF53223">
    <property type="entry name" value="Aminoacid dehydrogenase-like, N-terminal domain"/>
    <property type="match status" value="1"/>
</dbReference>
<evidence type="ECO:0000256" key="2">
    <source>
        <dbReference type="ARBA" id="ARBA00023141"/>
    </source>
</evidence>
<evidence type="ECO:0000256" key="1">
    <source>
        <dbReference type="ARBA" id="ARBA00004871"/>
    </source>
</evidence>
<dbReference type="EMBL" id="JAJFZQ010000003">
    <property type="protein sequence ID" value="MCC3265175.1"/>
    <property type="molecule type" value="Genomic_DNA"/>
</dbReference>
<dbReference type="Pfam" id="PF08501">
    <property type="entry name" value="Shikimate_dh_N"/>
    <property type="match status" value="1"/>
</dbReference>
<dbReference type="InterPro" id="IPR022893">
    <property type="entry name" value="Shikimate_DH_fam"/>
</dbReference>
<keyword evidence="2" id="KW-0028">Amino-acid biosynthesis</keyword>
<evidence type="ECO:0000313" key="5">
    <source>
        <dbReference type="Proteomes" id="UP001139168"/>
    </source>
</evidence>
<dbReference type="Gene3D" id="3.40.50.720">
    <property type="entry name" value="NAD(P)-binding Rossmann-like Domain"/>
    <property type="match status" value="1"/>
</dbReference>
<dbReference type="InterPro" id="IPR036291">
    <property type="entry name" value="NAD(P)-bd_dom_sf"/>
</dbReference>
<evidence type="ECO:0000313" key="4">
    <source>
        <dbReference type="EMBL" id="MCC3265175.1"/>
    </source>
</evidence>
<dbReference type="InterPro" id="IPR046346">
    <property type="entry name" value="Aminoacid_DH-like_N_sf"/>
</dbReference>
<keyword evidence="5" id="KW-1185">Reference proteome</keyword>
<feature type="domain" description="Shikimate dehydrogenase substrate binding N-terminal" evidence="3">
    <location>
        <begin position="10"/>
        <end position="97"/>
    </location>
</feature>
<accession>A0ABS8GFI8</accession>
<dbReference type="Proteomes" id="UP001139168">
    <property type="component" value="Unassembled WGS sequence"/>
</dbReference>
<evidence type="ECO:0000259" key="3">
    <source>
        <dbReference type="Pfam" id="PF08501"/>
    </source>
</evidence>
<dbReference type="InterPro" id="IPR013708">
    <property type="entry name" value="Shikimate_DH-bd_N"/>
</dbReference>
<keyword evidence="2" id="KW-0057">Aromatic amino acid biosynthesis</keyword>
<name>A0ABS8GFI8_9MICC</name>